<dbReference type="EMBL" id="JACGCM010001018">
    <property type="protein sequence ID" value="KAF6162646.1"/>
    <property type="molecule type" value="Genomic_DNA"/>
</dbReference>
<organism evidence="2 3">
    <name type="scientific">Kingdonia uniflora</name>
    <dbReference type="NCBI Taxonomy" id="39325"/>
    <lineage>
        <taxon>Eukaryota</taxon>
        <taxon>Viridiplantae</taxon>
        <taxon>Streptophyta</taxon>
        <taxon>Embryophyta</taxon>
        <taxon>Tracheophyta</taxon>
        <taxon>Spermatophyta</taxon>
        <taxon>Magnoliopsida</taxon>
        <taxon>Ranunculales</taxon>
        <taxon>Circaeasteraceae</taxon>
        <taxon>Kingdonia</taxon>
    </lineage>
</organism>
<dbReference type="GO" id="GO:0003676">
    <property type="term" value="F:nucleic acid binding"/>
    <property type="evidence" value="ECO:0007669"/>
    <property type="project" value="InterPro"/>
</dbReference>
<proteinExistence type="predicted"/>
<evidence type="ECO:0000313" key="3">
    <source>
        <dbReference type="Proteomes" id="UP000541444"/>
    </source>
</evidence>
<dbReference type="SUPFAM" id="SSF53098">
    <property type="entry name" value="Ribonuclease H-like"/>
    <property type="match status" value="1"/>
</dbReference>
<reference evidence="2 3" key="1">
    <citation type="journal article" date="2020" name="IScience">
        <title>Genome Sequencing of the Endangered Kingdonia uniflora (Circaeasteraceae, Ranunculales) Reveals Potential Mechanisms of Evolutionary Specialization.</title>
        <authorList>
            <person name="Sun Y."/>
            <person name="Deng T."/>
            <person name="Zhang A."/>
            <person name="Moore M.J."/>
            <person name="Landis J.B."/>
            <person name="Lin N."/>
            <person name="Zhang H."/>
            <person name="Zhang X."/>
            <person name="Huang J."/>
            <person name="Zhang X."/>
            <person name="Sun H."/>
            <person name="Wang H."/>
        </authorList>
    </citation>
    <scope>NUCLEOTIDE SEQUENCE [LARGE SCALE GENOMIC DNA]</scope>
    <source>
        <strain evidence="2">TB1705</strain>
        <tissue evidence="2">Leaf</tissue>
    </source>
</reference>
<evidence type="ECO:0000259" key="1">
    <source>
        <dbReference type="PROSITE" id="PS50879"/>
    </source>
</evidence>
<name>A0A7J7N680_9MAGN</name>
<protein>
    <recommendedName>
        <fullName evidence="1">RNase H type-1 domain-containing protein</fullName>
    </recommendedName>
</protein>
<dbReference type="InterPro" id="IPR002156">
    <property type="entry name" value="RNaseH_domain"/>
</dbReference>
<dbReference type="PROSITE" id="PS50879">
    <property type="entry name" value="RNASE_H_1"/>
    <property type="match status" value="1"/>
</dbReference>
<sequence length="70" mass="7547">MQMNPWFEEIKINYDGSALGSPGKAGLGAVVWDHSGEFLGVITNGLGITTAFEAECKAVIESLIWAVNKY</sequence>
<dbReference type="CDD" id="cd06222">
    <property type="entry name" value="RNase_H_like"/>
    <property type="match status" value="1"/>
</dbReference>
<dbReference type="OrthoDB" id="1002604at2759"/>
<comment type="caution">
    <text evidence="2">The sequence shown here is derived from an EMBL/GenBank/DDBJ whole genome shotgun (WGS) entry which is preliminary data.</text>
</comment>
<dbReference type="InterPro" id="IPR044730">
    <property type="entry name" value="RNase_H-like_dom_plant"/>
</dbReference>
<gene>
    <name evidence="2" type="ORF">GIB67_013260</name>
</gene>
<dbReference type="AlphaFoldDB" id="A0A7J7N680"/>
<accession>A0A7J7N680</accession>
<dbReference type="Pfam" id="PF13456">
    <property type="entry name" value="RVT_3"/>
    <property type="match status" value="1"/>
</dbReference>
<dbReference type="InterPro" id="IPR036397">
    <property type="entry name" value="RNaseH_sf"/>
</dbReference>
<feature type="domain" description="RNase H type-1" evidence="1">
    <location>
        <begin position="6"/>
        <end position="70"/>
    </location>
</feature>
<dbReference type="Gene3D" id="3.30.420.10">
    <property type="entry name" value="Ribonuclease H-like superfamily/Ribonuclease H"/>
    <property type="match status" value="1"/>
</dbReference>
<dbReference type="Proteomes" id="UP000541444">
    <property type="component" value="Unassembled WGS sequence"/>
</dbReference>
<dbReference type="GO" id="GO:0004523">
    <property type="term" value="F:RNA-DNA hybrid ribonuclease activity"/>
    <property type="evidence" value="ECO:0007669"/>
    <property type="project" value="InterPro"/>
</dbReference>
<evidence type="ECO:0000313" key="2">
    <source>
        <dbReference type="EMBL" id="KAF6162646.1"/>
    </source>
</evidence>
<keyword evidence="3" id="KW-1185">Reference proteome</keyword>
<dbReference type="InterPro" id="IPR012337">
    <property type="entry name" value="RNaseH-like_sf"/>
</dbReference>